<protein>
    <submittedName>
        <fullName evidence="1">Uncharacterized protein</fullName>
    </submittedName>
</protein>
<comment type="caution">
    <text evidence="1">The sequence shown here is derived from an EMBL/GenBank/DDBJ whole genome shotgun (WGS) entry which is preliminary data.</text>
</comment>
<dbReference type="Proteomes" id="UP001430848">
    <property type="component" value="Unassembled WGS sequence"/>
</dbReference>
<keyword evidence="2" id="KW-1185">Reference proteome</keyword>
<sequence length="275" mass="31895">MVHLDWTLISLIPWSTVDIMNFSTLRDIYLEESLRVLGHGDPDRQPEDLPFISNRYALDRLDTLPEVGRIRALQAKQERVRPTNEADTTLKAFCRCAGRHLVEAFTVIAGLKKLARSGSADAAFTHYQHRIKCLVQVRESLAFWEESIGAEAFDKKHTRSRDVRHEYLRHTFRLVYVIADVSFPESLREYTEEMSEVLKQGDLQQHFILDSEVTYARSKERTRAGLTSPHHQCPRRFVPHGLRKLTPYFYYNPDLYGHLQVANEACIKQRKGTTP</sequence>
<reference evidence="1 2" key="1">
    <citation type="submission" date="2024-02" db="EMBL/GenBank/DDBJ databases">
        <title>De novo assembly and annotation of 12 fungi associated with fruit tree decline syndrome in Ontario, Canada.</title>
        <authorList>
            <person name="Sulman M."/>
            <person name="Ellouze W."/>
            <person name="Ilyukhin E."/>
        </authorList>
    </citation>
    <scope>NUCLEOTIDE SEQUENCE [LARGE SCALE GENOMIC DNA]</scope>
    <source>
        <strain evidence="1 2">M169</strain>
    </source>
</reference>
<gene>
    <name evidence="1" type="ORF">SLS63_011094</name>
</gene>
<organism evidence="1 2">
    <name type="scientific">Diaporthe eres</name>
    <name type="common">Phomopsis oblonga</name>
    <dbReference type="NCBI Taxonomy" id="83184"/>
    <lineage>
        <taxon>Eukaryota</taxon>
        <taxon>Fungi</taxon>
        <taxon>Dikarya</taxon>
        <taxon>Ascomycota</taxon>
        <taxon>Pezizomycotina</taxon>
        <taxon>Sordariomycetes</taxon>
        <taxon>Sordariomycetidae</taxon>
        <taxon>Diaporthales</taxon>
        <taxon>Diaporthaceae</taxon>
        <taxon>Diaporthe</taxon>
        <taxon>Diaporthe eres species complex</taxon>
    </lineage>
</organism>
<dbReference type="EMBL" id="JAKNSF020000099">
    <property type="protein sequence ID" value="KAK7716669.1"/>
    <property type="molecule type" value="Genomic_DNA"/>
</dbReference>
<accession>A0ABR1NV45</accession>
<proteinExistence type="predicted"/>
<evidence type="ECO:0000313" key="1">
    <source>
        <dbReference type="EMBL" id="KAK7716669.1"/>
    </source>
</evidence>
<name>A0ABR1NV45_DIAER</name>
<evidence type="ECO:0000313" key="2">
    <source>
        <dbReference type="Proteomes" id="UP001430848"/>
    </source>
</evidence>